<dbReference type="InterPro" id="IPR050482">
    <property type="entry name" value="Sensor_HK_TwoCompSys"/>
</dbReference>
<evidence type="ECO:0000256" key="2">
    <source>
        <dbReference type="ARBA" id="ARBA00012438"/>
    </source>
</evidence>
<dbReference type="Pfam" id="PF07730">
    <property type="entry name" value="HisKA_3"/>
    <property type="match status" value="1"/>
</dbReference>
<feature type="transmembrane region" description="Helical" evidence="9">
    <location>
        <begin position="146"/>
        <end position="166"/>
    </location>
</feature>
<feature type="transmembrane region" description="Helical" evidence="9">
    <location>
        <begin position="108"/>
        <end position="134"/>
    </location>
</feature>
<dbReference type="PANTHER" id="PTHR24421">
    <property type="entry name" value="NITRATE/NITRITE SENSOR PROTEIN NARX-RELATED"/>
    <property type="match status" value="1"/>
</dbReference>
<comment type="catalytic activity">
    <reaction evidence="1">
        <text>ATP + protein L-histidine = ADP + protein N-phospho-L-histidine.</text>
        <dbReference type="EC" id="2.7.13.3"/>
    </reaction>
</comment>
<dbReference type="CDD" id="cd16917">
    <property type="entry name" value="HATPase_UhpB-NarQ-NarX-like"/>
    <property type="match status" value="1"/>
</dbReference>
<evidence type="ECO:0000259" key="10">
    <source>
        <dbReference type="Pfam" id="PF07730"/>
    </source>
</evidence>
<feature type="transmembrane region" description="Helical" evidence="9">
    <location>
        <begin position="49"/>
        <end position="69"/>
    </location>
</feature>
<evidence type="ECO:0000256" key="7">
    <source>
        <dbReference type="ARBA" id="ARBA00022840"/>
    </source>
</evidence>
<evidence type="ECO:0000256" key="3">
    <source>
        <dbReference type="ARBA" id="ARBA00022553"/>
    </source>
</evidence>
<keyword evidence="3" id="KW-0597">Phosphoprotein</keyword>
<dbReference type="PANTHER" id="PTHR24421:SF10">
    <property type="entry name" value="NITRATE_NITRITE SENSOR PROTEIN NARQ"/>
    <property type="match status" value="1"/>
</dbReference>
<dbReference type="InterPro" id="IPR011712">
    <property type="entry name" value="Sig_transdc_His_kin_sub3_dim/P"/>
</dbReference>
<dbReference type="Proteomes" id="UP001501094">
    <property type="component" value="Unassembled WGS sequence"/>
</dbReference>
<accession>A0ABN2N781</accession>
<feature type="transmembrane region" description="Helical" evidence="9">
    <location>
        <begin position="81"/>
        <end position="102"/>
    </location>
</feature>
<keyword evidence="5" id="KW-0547">Nucleotide-binding</keyword>
<name>A0ABN2N781_9MICO</name>
<protein>
    <recommendedName>
        <fullName evidence="2">histidine kinase</fullName>
        <ecNumber evidence="2">2.7.13.3</ecNumber>
    </recommendedName>
</protein>
<evidence type="ECO:0000256" key="6">
    <source>
        <dbReference type="ARBA" id="ARBA00022777"/>
    </source>
</evidence>
<evidence type="ECO:0000313" key="12">
    <source>
        <dbReference type="Proteomes" id="UP001501094"/>
    </source>
</evidence>
<feature type="domain" description="Signal transduction histidine kinase subgroup 3 dimerisation and phosphoacceptor" evidence="10">
    <location>
        <begin position="205"/>
        <end position="270"/>
    </location>
</feature>
<proteinExistence type="predicted"/>
<keyword evidence="4" id="KW-0808">Transferase</keyword>
<keyword evidence="9" id="KW-1133">Transmembrane helix</keyword>
<reference evidence="11 12" key="1">
    <citation type="journal article" date="2019" name="Int. J. Syst. Evol. Microbiol.">
        <title>The Global Catalogue of Microorganisms (GCM) 10K type strain sequencing project: providing services to taxonomists for standard genome sequencing and annotation.</title>
        <authorList>
            <consortium name="The Broad Institute Genomics Platform"/>
            <consortium name="The Broad Institute Genome Sequencing Center for Infectious Disease"/>
            <person name="Wu L."/>
            <person name="Ma J."/>
        </authorList>
    </citation>
    <scope>NUCLEOTIDE SEQUENCE [LARGE SCALE GENOMIC DNA]</scope>
    <source>
        <strain evidence="11 12">JCM 14326</strain>
    </source>
</reference>
<evidence type="ECO:0000256" key="8">
    <source>
        <dbReference type="ARBA" id="ARBA00023012"/>
    </source>
</evidence>
<dbReference type="SUPFAM" id="SSF55874">
    <property type="entry name" value="ATPase domain of HSP90 chaperone/DNA topoisomerase II/histidine kinase"/>
    <property type="match status" value="1"/>
</dbReference>
<dbReference type="EMBL" id="BAAANL010000001">
    <property type="protein sequence ID" value="GAA1852720.1"/>
    <property type="molecule type" value="Genomic_DNA"/>
</dbReference>
<keyword evidence="6" id="KW-0418">Kinase</keyword>
<comment type="caution">
    <text evidence="11">The sequence shown here is derived from an EMBL/GenBank/DDBJ whole genome shotgun (WGS) entry which is preliminary data.</text>
</comment>
<dbReference type="Gene3D" id="1.20.5.1930">
    <property type="match status" value="1"/>
</dbReference>
<evidence type="ECO:0000313" key="11">
    <source>
        <dbReference type="EMBL" id="GAA1852720.1"/>
    </source>
</evidence>
<keyword evidence="12" id="KW-1185">Reference proteome</keyword>
<keyword evidence="7" id="KW-0067">ATP-binding</keyword>
<organism evidence="11 12">
    <name type="scientific">Myceligenerans crystallogenes</name>
    <dbReference type="NCBI Taxonomy" id="316335"/>
    <lineage>
        <taxon>Bacteria</taxon>
        <taxon>Bacillati</taxon>
        <taxon>Actinomycetota</taxon>
        <taxon>Actinomycetes</taxon>
        <taxon>Micrococcales</taxon>
        <taxon>Promicromonosporaceae</taxon>
        <taxon>Myceligenerans</taxon>
    </lineage>
</organism>
<sequence>MFTTRTNRPTLRSVPRLPTSRHALLDVAAGIGLAGPALMNLYSPAGRPSWVGGAVVTLLAGAVALWVLWRRSGQRSRLTAGAFAVVAAATMALGNGPMFYGIVWTACLMLGVTFAAGAVLWGYTASLVVLVIVLHLSAGSPPEVAFVEAVAAAFLAGMAAAVSVVLRDSRQVGESLHDALVRLDTVNEELRRRLDTDRDLVLAQERERTARYLHDDLGHRLTAIGLSLDYVARVGDEAAAHAEVTRARSLVGESLDAMRRGVRAMHPVELGALRDAEAFHAVADAFRGTGIDITVSVDGPDTSLPHEHSLLLLRFVQEGLTNVVRHADATSAVLRVVVGPEEVAAVLTDNGDVVSSVEEGFGLRALRTRAEALGGGLDAGPAPDGFRLAVTLPRVPAADVAPAVQPTQAVA</sequence>
<evidence type="ECO:0000256" key="1">
    <source>
        <dbReference type="ARBA" id="ARBA00000085"/>
    </source>
</evidence>
<keyword evidence="8" id="KW-0902">Two-component regulatory system</keyword>
<dbReference type="InterPro" id="IPR036890">
    <property type="entry name" value="HATPase_C_sf"/>
</dbReference>
<evidence type="ECO:0000256" key="5">
    <source>
        <dbReference type="ARBA" id="ARBA00022741"/>
    </source>
</evidence>
<dbReference type="Gene3D" id="3.30.565.10">
    <property type="entry name" value="Histidine kinase-like ATPase, C-terminal domain"/>
    <property type="match status" value="1"/>
</dbReference>
<keyword evidence="9" id="KW-0812">Transmembrane</keyword>
<dbReference type="EC" id="2.7.13.3" evidence="2"/>
<evidence type="ECO:0000256" key="4">
    <source>
        <dbReference type="ARBA" id="ARBA00022679"/>
    </source>
</evidence>
<feature type="transmembrane region" description="Helical" evidence="9">
    <location>
        <begin position="21"/>
        <end position="43"/>
    </location>
</feature>
<evidence type="ECO:0000256" key="9">
    <source>
        <dbReference type="SAM" id="Phobius"/>
    </source>
</evidence>
<gene>
    <name evidence="11" type="ORF">GCM10009751_06650</name>
</gene>
<keyword evidence="9" id="KW-0472">Membrane</keyword>